<evidence type="ECO:0000313" key="5">
    <source>
        <dbReference type="Proteomes" id="UP000001396"/>
    </source>
</evidence>
<dbReference type="PANTHER" id="PTHR20883:SF15">
    <property type="entry name" value="PHYTANOYL-COA DIOXYGENASE DOMAIN-CONTAINING PROTEIN 1"/>
    <property type="match status" value="1"/>
</dbReference>
<dbReference type="Pfam" id="PF05721">
    <property type="entry name" value="PhyH"/>
    <property type="match status" value="1"/>
</dbReference>
<comment type="caution">
    <text evidence="4">The sequence shown here is derived from an EMBL/GenBank/DDBJ whole genome shotgun (WGS) entry which is preliminary data.</text>
</comment>
<keyword evidence="5" id="KW-1185">Reference proteome</keyword>
<evidence type="ECO:0008006" key="6">
    <source>
        <dbReference type="Google" id="ProtNLM"/>
    </source>
</evidence>
<reference evidence="4 5" key="1">
    <citation type="journal article" date="2011" name="Genome Res.">
        <title>Phylogeny-wide analysis of social amoeba genomes highlights ancient origins for complex intercellular communication.</title>
        <authorList>
            <person name="Heidel A.J."/>
            <person name="Lawal H.M."/>
            <person name="Felder M."/>
            <person name="Schilde C."/>
            <person name="Helps N.R."/>
            <person name="Tunggal B."/>
            <person name="Rivero F."/>
            <person name="John U."/>
            <person name="Schleicher M."/>
            <person name="Eichinger L."/>
            <person name="Platzer M."/>
            <person name="Noegel A.A."/>
            <person name="Schaap P."/>
            <person name="Gloeckner G."/>
        </authorList>
    </citation>
    <scope>NUCLEOTIDE SEQUENCE [LARGE SCALE GENOMIC DNA]</scope>
    <source>
        <strain evidence="5">ATCC 26659 / Pp 5 / PN500</strain>
    </source>
</reference>
<dbReference type="OMA" id="KYSEDNW"/>
<sequence>MKLTSEQVKQFNEQGYLIVPNFVPDNEIDEIRNEMSNILTNMNIEDEINNTFQTNEQDRNSNKYFLESGDKICYFFEPDAIKDKKLVVDKGVALNKIGHALHDLNPVFEKFSYHQRIKDLINSLDFYKKPLSVQSMYIFKNPKIGGEVGIHQDSTFLHTSPLTTIGLWFAFEDAIVANGCLRGLPGSHKNGINRRFIRDKDGSGALVFDPKENTDNYDKKDFVALECKKGSVILLDGAVVHYSEPNTSNISRHAYTLHFIEGDGSAVYESNNWLQRPDPALPFREL</sequence>
<protein>
    <recommendedName>
        <fullName evidence="6">Phytanoyl-CoA dioxygenase</fullName>
    </recommendedName>
</protein>
<name>D3BHK8_HETP5</name>
<comment type="cofactor">
    <cofactor evidence="1">
        <name>Fe cation</name>
        <dbReference type="ChEBI" id="CHEBI:24875"/>
    </cofactor>
</comment>
<dbReference type="InParanoid" id="D3BHK8"/>
<dbReference type="GeneID" id="31363490"/>
<proteinExistence type="predicted"/>
<evidence type="ECO:0000256" key="3">
    <source>
        <dbReference type="ARBA" id="ARBA00023004"/>
    </source>
</evidence>
<dbReference type="STRING" id="670386.D3BHK8"/>
<dbReference type="GO" id="GO:0046872">
    <property type="term" value="F:metal ion binding"/>
    <property type="evidence" value="ECO:0007669"/>
    <property type="project" value="UniProtKB-KW"/>
</dbReference>
<dbReference type="EMBL" id="ADBJ01000036">
    <property type="protein sequence ID" value="EFA79185.1"/>
    <property type="molecule type" value="Genomic_DNA"/>
</dbReference>
<keyword evidence="3" id="KW-0408">Iron</keyword>
<evidence type="ECO:0000313" key="4">
    <source>
        <dbReference type="EMBL" id="EFA79185.1"/>
    </source>
</evidence>
<dbReference type="SUPFAM" id="SSF51197">
    <property type="entry name" value="Clavaminate synthase-like"/>
    <property type="match status" value="1"/>
</dbReference>
<organism evidence="4 5">
    <name type="scientific">Heterostelium pallidum (strain ATCC 26659 / Pp 5 / PN500)</name>
    <name type="common">Cellular slime mold</name>
    <name type="synonym">Polysphondylium pallidum</name>
    <dbReference type="NCBI Taxonomy" id="670386"/>
    <lineage>
        <taxon>Eukaryota</taxon>
        <taxon>Amoebozoa</taxon>
        <taxon>Evosea</taxon>
        <taxon>Eumycetozoa</taxon>
        <taxon>Dictyostelia</taxon>
        <taxon>Acytosteliales</taxon>
        <taxon>Acytosteliaceae</taxon>
        <taxon>Heterostelium</taxon>
    </lineage>
</organism>
<dbReference type="Gene3D" id="2.60.120.620">
    <property type="entry name" value="q2cbj1_9rhob like domain"/>
    <property type="match status" value="1"/>
</dbReference>
<dbReference type="AlphaFoldDB" id="D3BHK8"/>
<dbReference type="PANTHER" id="PTHR20883">
    <property type="entry name" value="PHYTANOYL-COA DIOXYGENASE DOMAIN CONTAINING 1"/>
    <property type="match status" value="1"/>
</dbReference>
<evidence type="ECO:0000256" key="1">
    <source>
        <dbReference type="ARBA" id="ARBA00001962"/>
    </source>
</evidence>
<gene>
    <name evidence="4" type="ORF">PPL_08011</name>
</gene>
<dbReference type="InterPro" id="IPR008775">
    <property type="entry name" value="Phytyl_CoA_dOase-like"/>
</dbReference>
<dbReference type="RefSeq" id="XP_020431306.1">
    <property type="nucleotide sequence ID" value="XM_020578842.1"/>
</dbReference>
<evidence type="ECO:0000256" key="2">
    <source>
        <dbReference type="ARBA" id="ARBA00022723"/>
    </source>
</evidence>
<keyword evidence="2" id="KW-0479">Metal-binding</keyword>
<dbReference type="Proteomes" id="UP000001396">
    <property type="component" value="Unassembled WGS sequence"/>
</dbReference>
<accession>D3BHK8</accession>
<dbReference type="FunCoup" id="D3BHK8">
    <property type="interactions" value="129"/>
</dbReference>